<keyword evidence="8 19" id="KW-0479">Metal-binding</keyword>
<feature type="binding site" evidence="21">
    <location>
        <position position="296"/>
    </location>
    <ligand>
        <name>Mg(2+)</name>
        <dbReference type="ChEBI" id="CHEBI:18420"/>
    </ligand>
</feature>
<comment type="cofactor">
    <cofactor evidence="21">
        <name>Mg(2+)</name>
        <dbReference type="ChEBI" id="CHEBI:18420"/>
    </cofactor>
    <cofactor evidence="21">
        <name>Mn(2+)</name>
        <dbReference type="ChEBI" id="CHEBI:29035"/>
    </cofactor>
    <text evidence="21">Magnesium. Can also use manganese.</text>
</comment>
<evidence type="ECO:0000256" key="16">
    <source>
        <dbReference type="ARBA" id="ARBA00048540"/>
    </source>
</evidence>
<geneLocation type="plasmid" evidence="22">
    <name>pBioThi</name>
</geneLocation>
<keyword evidence="10 19" id="KW-0274">FAD</keyword>
<dbReference type="EMBL" id="LR217731">
    <property type="protein sequence ID" value="VFP87319.1"/>
    <property type="molecule type" value="Genomic_DNA"/>
</dbReference>
<sequence length="350" mass="39131" precursor="true">MNKIWQCFTGCILIFLQIPHADSQNFLDDEKIVLTGNTMGTNWKVSFSGVNSIRKHTLQCAIQKILDKDNDQLSTWKNDSVVSRFNQYRGINPQPVTKDIADIIIQALRIGYQMHGAMDITIGSLVNLWGFGPKGFLIHLPTELQINKARALTGAHHLQVINISNQSYLYKDLPEISIDLSSVGEGFATDHLARFMEEEGIKNYLVSVGGAVRAHGQKSKYKTWKVGIQKPTDLENSVQDIVVLNECAISTAGTYRNYYEINGKRFSHLINPVTGWPTQNTLVSVSVIASTALEADCWDSGLLILDIEKAKELAQKYKKAVYLISQNGDKFTTWISPKFSSFIQSSKVIS</sequence>
<evidence type="ECO:0000313" key="23">
    <source>
        <dbReference type="Proteomes" id="UP000294343"/>
    </source>
</evidence>
<feature type="binding site" evidence="21">
    <location>
        <position position="182"/>
    </location>
    <ligand>
        <name>Mg(2+)</name>
        <dbReference type="ChEBI" id="CHEBI:18420"/>
    </ligand>
</feature>
<gene>
    <name evidence="22" type="primary">apbE</name>
    <name evidence="22" type="ORF">ERCIPSPA2889_665</name>
</gene>
<proteinExistence type="inferred from homology"/>
<evidence type="ECO:0000256" key="3">
    <source>
        <dbReference type="ARBA" id="ARBA00016337"/>
    </source>
</evidence>
<keyword evidence="11 19" id="KW-0460">Magnesium</keyword>
<accession>A0A451DKS2</accession>
<evidence type="ECO:0000256" key="21">
    <source>
        <dbReference type="PIRSR" id="PIRSR006268-2"/>
    </source>
</evidence>
<feature type="binding site" evidence="20">
    <location>
        <begin position="117"/>
        <end position="119"/>
    </location>
    <ligand>
        <name>FAD</name>
        <dbReference type="ChEBI" id="CHEBI:57692"/>
    </ligand>
</feature>
<dbReference type="PANTHER" id="PTHR30040:SF2">
    <property type="entry name" value="FAD:PROTEIN FMN TRANSFERASE"/>
    <property type="match status" value="1"/>
</dbReference>
<dbReference type="OrthoDB" id="9778595at2"/>
<evidence type="ECO:0000256" key="1">
    <source>
        <dbReference type="ARBA" id="ARBA00008282"/>
    </source>
</evidence>
<keyword evidence="13" id="KW-0564">Palmitate</keyword>
<keyword evidence="12" id="KW-0472">Membrane</keyword>
<dbReference type="Gene3D" id="3.10.520.10">
    <property type="entry name" value="ApbE-like domains"/>
    <property type="match status" value="1"/>
</dbReference>
<feature type="binding site" evidence="20">
    <location>
        <position position="270"/>
    </location>
    <ligand>
        <name>FAD</name>
        <dbReference type="ChEBI" id="CHEBI:57692"/>
    </ligand>
</feature>
<evidence type="ECO:0000256" key="8">
    <source>
        <dbReference type="ARBA" id="ARBA00022723"/>
    </source>
</evidence>
<evidence type="ECO:0000256" key="17">
    <source>
        <dbReference type="ARBA" id="ARBA00053908"/>
    </source>
</evidence>
<evidence type="ECO:0000256" key="10">
    <source>
        <dbReference type="ARBA" id="ARBA00022827"/>
    </source>
</evidence>
<dbReference type="PANTHER" id="PTHR30040">
    <property type="entry name" value="THIAMINE BIOSYNTHESIS LIPOPROTEIN APBE"/>
    <property type="match status" value="1"/>
</dbReference>
<keyword evidence="22" id="KW-0614">Plasmid</keyword>
<feature type="binding site" evidence="20">
    <location>
        <position position="39"/>
    </location>
    <ligand>
        <name>FAD</name>
        <dbReference type="ChEBI" id="CHEBI:57692"/>
    </ligand>
</feature>
<evidence type="ECO:0000256" key="7">
    <source>
        <dbReference type="ARBA" id="ARBA00022679"/>
    </source>
</evidence>
<dbReference type="RefSeq" id="WP_157989450.1">
    <property type="nucleotide sequence ID" value="NZ_LR217731.1"/>
</dbReference>
<dbReference type="InterPro" id="IPR003374">
    <property type="entry name" value="ApbE-like_sf"/>
</dbReference>
<evidence type="ECO:0000256" key="13">
    <source>
        <dbReference type="ARBA" id="ARBA00023139"/>
    </source>
</evidence>
<evidence type="ECO:0000256" key="11">
    <source>
        <dbReference type="ARBA" id="ARBA00022842"/>
    </source>
</evidence>
<evidence type="ECO:0000256" key="14">
    <source>
        <dbReference type="ARBA" id="ARBA00023288"/>
    </source>
</evidence>
<evidence type="ECO:0000256" key="6">
    <source>
        <dbReference type="ARBA" id="ARBA00022630"/>
    </source>
</evidence>
<reference evidence="22 23" key="1">
    <citation type="submission" date="2019-02" db="EMBL/GenBank/DDBJ databases">
        <authorList>
            <person name="Manzano-Marin A."/>
            <person name="Manzano-Marin A."/>
        </authorList>
    </citation>
    <scope>NUCLEOTIDE SEQUENCE [LARGE SCALE GENOMIC DNA]</scope>
    <source>
        <strain evidence="22 23">ErCipseudotsugae</strain>
        <plasmid evidence="23">pbiothi</plasmid>
    </source>
</reference>
<comment type="similarity">
    <text evidence="1 19">Belongs to the ApbE family.</text>
</comment>
<dbReference type="AlphaFoldDB" id="A0A451DKS2"/>
<dbReference type="PIRSF" id="PIRSF006268">
    <property type="entry name" value="ApbE"/>
    <property type="match status" value="1"/>
</dbReference>
<evidence type="ECO:0000256" key="15">
    <source>
        <dbReference type="ARBA" id="ARBA00031306"/>
    </source>
</evidence>
<dbReference type="EC" id="2.7.1.180" evidence="2 19"/>
<dbReference type="FunFam" id="3.10.520.10:FF:000001">
    <property type="entry name" value="FAD:protein FMN transferase"/>
    <property type="match status" value="1"/>
</dbReference>
<comment type="function">
    <text evidence="17">Flavin transferase that catalyzes the transfer of the FMN moiety of FAD and its covalent binding to the hydroxyl group of a threonine residue in a target flavoprotein such as NqrB and NqrC, two subunits of the NQR complex.</text>
</comment>
<keyword evidence="7 19" id="KW-0808">Transferase</keyword>
<dbReference type="SUPFAM" id="SSF143631">
    <property type="entry name" value="ApbE-like"/>
    <property type="match status" value="1"/>
</dbReference>
<keyword evidence="9" id="KW-0732">Signal</keyword>
<comment type="catalytic activity">
    <reaction evidence="16 19">
        <text>L-threonyl-[protein] + FAD = FMN-L-threonyl-[protein] + AMP + H(+)</text>
        <dbReference type="Rhea" id="RHEA:36847"/>
        <dbReference type="Rhea" id="RHEA-COMP:11060"/>
        <dbReference type="Rhea" id="RHEA-COMP:11061"/>
        <dbReference type="ChEBI" id="CHEBI:15378"/>
        <dbReference type="ChEBI" id="CHEBI:30013"/>
        <dbReference type="ChEBI" id="CHEBI:57692"/>
        <dbReference type="ChEBI" id="CHEBI:74257"/>
        <dbReference type="ChEBI" id="CHEBI:456215"/>
        <dbReference type="EC" id="2.7.1.180"/>
    </reaction>
</comment>
<dbReference type="GO" id="GO:0005886">
    <property type="term" value="C:plasma membrane"/>
    <property type="evidence" value="ECO:0007669"/>
    <property type="project" value="UniProtKB-SubCell"/>
</dbReference>
<evidence type="ECO:0000313" key="22">
    <source>
        <dbReference type="EMBL" id="VFP87319.1"/>
    </source>
</evidence>
<evidence type="ECO:0000256" key="12">
    <source>
        <dbReference type="ARBA" id="ARBA00023136"/>
    </source>
</evidence>
<dbReference type="InterPro" id="IPR024932">
    <property type="entry name" value="ApbE"/>
</dbReference>
<dbReference type="Pfam" id="PF02424">
    <property type="entry name" value="ApbE"/>
    <property type="match status" value="1"/>
</dbReference>
<evidence type="ECO:0000256" key="20">
    <source>
        <dbReference type="PIRSR" id="PIRSR006268-1"/>
    </source>
</evidence>
<evidence type="ECO:0000256" key="19">
    <source>
        <dbReference type="PIRNR" id="PIRNR006268"/>
    </source>
</evidence>
<evidence type="ECO:0000256" key="2">
    <source>
        <dbReference type="ARBA" id="ARBA00011955"/>
    </source>
</evidence>
<dbReference type="GO" id="GO:0046872">
    <property type="term" value="F:metal ion binding"/>
    <property type="evidence" value="ECO:0007669"/>
    <property type="project" value="UniProtKB-UniRule"/>
</dbReference>
<dbReference type="GO" id="GO:0016740">
    <property type="term" value="F:transferase activity"/>
    <property type="evidence" value="ECO:0007669"/>
    <property type="project" value="UniProtKB-UniRule"/>
</dbReference>
<name>A0A451DKS2_9GAMM</name>
<comment type="subcellular location">
    <subcellularLocation>
        <location evidence="18">Cell inner membrane</location>
        <topology evidence="18">Lipid-anchor</topology>
        <orientation evidence="18">Periplasmic side</orientation>
    </subcellularLocation>
</comment>
<keyword evidence="5" id="KW-0997">Cell inner membrane</keyword>
<evidence type="ECO:0000256" key="5">
    <source>
        <dbReference type="ARBA" id="ARBA00022519"/>
    </source>
</evidence>
<evidence type="ECO:0000256" key="4">
    <source>
        <dbReference type="ARBA" id="ARBA00022475"/>
    </source>
</evidence>
<protein>
    <recommendedName>
        <fullName evidence="3 19">FAD:protein FMN transferase</fullName>
        <ecNumber evidence="2 19">2.7.1.180</ecNumber>
    </recommendedName>
    <alternativeName>
        <fullName evidence="15 19">Flavin transferase</fullName>
    </alternativeName>
</protein>
<dbReference type="Proteomes" id="UP000294343">
    <property type="component" value="Plasmid pBioThi"/>
</dbReference>
<evidence type="ECO:0000256" key="18">
    <source>
        <dbReference type="ARBA" id="ARBA00060485"/>
    </source>
</evidence>
<feature type="binding site" evidence="20">
    <location>
        <position position="185"/>
    </location>
    <ligand>
        <name>FAD</name>
        <dbReference type="ChEBI" id="CHEBI:57692"/>
    </ligand>
</feature>
<feature type="binding site" evidence="20">
    <location>
        <position position="76"/>
    </location>
    <ligand>
        <name>FAD</name>
        <dbReference type="ChEBI" id="CHEBI:57692"/>
    </ligand>
</feature>
<feature type="binding site" evidence="20">
    <location>
        <position position="179"/>
    </location>
    <ligand>
        <name>FAD</name>
        <dbReference type="ChEBI" id="CHEBI:57692"/>
    </ligand>
</feature>
<keyword evidence="4" id="KW-1003">Cell membrane</keyword>
<keyword evidence="6 19" id="KW-0285">Flavoprotein</keyword>
<keyword evidence="14" id="KW-0449">Lipoprotein</keyword>
<organism evidence="22 23">
    <name type="scientific">Candidatus Erwinia haradaeae</name>
    <dbReference type="NCBI Taxonomy" id="1922217"/>
    <lineage>
        <taxon>Bacteria</taxon>
        <taxon>Pseudomonadati</taxon>
        <taxon>Pseudomonadota</taxon>
        <taxon>Gammaproteobacteria</taxon>
        <taxon>Enterobacterales</taxon>
        <taxon>Erwiniaceae</taxon>
        <taxon>Erwinia</taxon>
    </lineage>
</organism>
<feature type="binding site" evidence="21">
    <location>
        <position position="300"/>
    </location>
    <ligand>
        <name>Mg(2+)</name>
        <dbReference type="ChEBI" id="CHEBI:18420"/>
    </ligand>
</feature>
<evidence type="ECO:0000256" key="9">
    <source>
        <dbReference type="ARBA" id="ARBA00022729"/>
    </source>
</evidence>